<keyword evidence="3" id="KW-0012">Acyltransferase</keyword>
<keyword evidence="1" id="KW-0472">Membrane</keyword>
<keyword evidence="3" id="KW-0808">Transferase</keyword>
<dbReference type="EMBL" id="JACIEP010000007">
    <property type="protein sequence ID" value="MBB4036343.1"/>
    <property type="molecule type" value="Genomic_DNA"/>
</dbReference>
<sequence>MLNKVVDNCNKSEFIALLIIWSVITFYFGYLWQKDVNYNGYNVMNFIFLYFIGRFIAMHTLNVTTTKRQFLYLGIYILCSVISTVFIITKSSDIHSITNRFYIYNSPVVFISAISFFLFFRTLKFKNRFINWIAKSALAVYLIHENRFVKEHLYGYIKESTAGIDTEWMLAVRLLFYGVVVFAACIVIDNVRFVITNPVEKFINKIKWDLYTRQFISYIAKLIK</sequence>
<feature type="domain" description="Acyltransferase 3" evidence="2">
    <location>
        <begin position="3"/>
        <end position="188"/>
    </location>
</feature>
<dbReference type="GO" id="GO:0016747">
    <property type="term" value="F:acyltransferase activity, transferring groups other than amino-acyl groups"/>
    <property type="evidence" value="ECO:0007669"/>
    <property type="project" value="InterPro"/>
</dbReference>
<protein>
    <submittedName>
        <fullName evidence="3">Surface polysaccharide O-acyltransferase-like enzyme</fullName>
    </submittedName>
</protein>
<dbReference type="InterPro" id="IPR002656">
    <property type="entry name" value="Acyl_transf_3_dom"/>
</dbReference>
<feature type="transmembrane region" description="Helical" evidence="1">
    <location>
        <begin position="69"/>
        <end position="89"/>
    </location>
</feature>
<evidence type="ECO:0000259" key="2">
    <source>
        <dbReference type="Pfam" id="PF01757"/>
    </source>
</evidence>
<dbReference type="Pfam" id="PF01757">
    <property type="entry name" value="Acyl_transf_3"/>
    <property type="match status" value="1"/>
</dbReference>
<dbReference type="AlphaFoldDB" id="A0A840CWW1"/>
<feature type="transmembrane region" description="Helical" evidence="1">
    <location>
        <begin position="12"/>
        <end position="32"/>
    </location>
</feature>
<accession>A0A840CWW1</accession>
<proteinExistence type="predicted"/>
<feature type="transmembrane region" description="Helical" evidence="1">
    <location>
        <begin position="101"/>
        <end position="120"/>
    </location>
</feature>
<evidence type="ECO:0000256" key="1">
    <source>
        <dbReference type="SAM" id="Phobius"/>
    </source>
</evidence>
<gene>
    <name evidence="3" type="ORF">GGR21_002245</name>
</gene>
<reference evidence="3 4" key="1">
    <citation type="submission" date="2020-08" db="EMBL/GenBank/DDBJ databases">
        <title>Genomic Encyclopedia of Type Strains, Phase IV (KMG-IV): sequencing the most valuable type-strain genomes for metagenomic binning, comparative biology and taxonomic classification.</title>
        <authorList>
            <person name="Goeker M."/>
        </authorList>
    </citation>
    <scope>NUCLEOTIDE SEQUENCE [LARGE SCALE GENOMIC DNA]</scope>
    <source>
        <strain evidence="3 4">DSM 104969</strain>
    </source>
</reference>
<organism evidence="3 4">
    <name type="scientific">Dysgonomonas hofstadii</name>
    <dbReference type="NCBI Taxonomy" id="637886"/>
    <lineage>
        <taxon>Bacteria</taxon>
        <taxon>Pseudomonadati</taxon>
        <taxon>Bacteroidota</taxon>
        <taxon>Bacteroidia</taxon>
        <taxon>Bacteroidales</taxon>
        <taxon>Dysgonomonadaceae</taxon>
        <taxon>Dysgonomonas</taxon>
    </lineage>
</organism>
<evidence type="ECO:0000313" key="4">
    <source>
        <dbReference type="Proteomes" id="UP000555103"/>
    </source>
</evidence>
<feature type="transmembrane region" description="Helical" evidence="1">
    <location>
        <begin position="38"/>
        <end position="57"/>
    </location>
</feature>
<comment type="caution">
    <text evidence="3">The sequence shown here is derived from an EMBL/GenBank/DDBJ whole genome shotgun (WGS) entry which is preliminary data.</text>
</comment>
<keyword evidence="1" id="KW-0812">Transmembrane</keyword>
<dbReference type="Proteomes" id="UP000555103">
    <property type="component" value="Unassembled WGS sequence"/>
</dbReference>
<evidence type="ECO:0000313" key="3">
    <source>
        <dbReference type="EMBL" id="MBB4036343.1"/>
    </source>
</evidence>
<feature type="transmembrane region" description="Helical" evidence="1">
    <location>
        <begin position="174"/>
        <end position="195"/>
    </location>
</feature>
<keyword evidence="1" id="KW-1133">Transmembrane helix</keyword>
<name>A0A840CWW1_9BACT</name>
<keyword evidence="4" id="KW-1185">Reference proteome</keyword>